<accession>M0ABF6</accession>
<reference evidence="2 3" key="1">
    <citation type="journal article" date="2014" name="PLoS Genet.">
        <title>Phylogenetically driven sequencing of extremely halophilic archaea reveals strategies for static and dynamic osmo-response.</title>
        <authorList>
            <person name="Becker E.A."/>
            <person name="Seitzer P.M."/>
            <person name="Tritt A."/>
            <person name="Larsen D."/>
            <person name="Krusor M."/>
            <person name="Yao A.I."/>
            <person name="Wu D."/>
            <person name="Madern D."/>
            <person name="Eisen J.A."/>
            <person name="Darling A.E."/>
            <person name="Facciotti M.T."/>
        </authorList>
    </citation>
    <scope>NUCLEOTIDE SEQUENCE [LARGE SCALE GENOMIC DNA]</scope>
    <source>
        <strain evidence="2 3">JCM 10989</strain>
    </source>
</reference>
<comment type="caution">
    <text evidence="2">The sequence shown here is derived from an EMBL/GenBank/DDBJ whole genome shotgun (WGS) entry which is preliminary data.</text>
</comment>
<protein>
    <submittedName>
        <fullName evidence="2">Uncharacterized protein</fullName>
    </submittedName>
</protein>
<feature type="compositionally biased region" description="Acidic residues" evidence="1">
    <location>
        <begin position="150"/>
        <end position="162"/>
    </location>
</feature>
<sequence length="226" mass="23932">MPESEQQDRTLSELVVKEAVGKGLDSSMRESILEAVEEADGSHEQRSLGLAAGAFGLGAALGFLAGRESPTLEETPLSDVDEPDVIEDVMGSDTETETESAVEETTEAVEEVTGDEAAATDEGGSGFMRLVLLVGAIVGIAYLRRRFSGEEEEWEPIEEFEPASDLAEKAEEGLEDVAESEMGIEDEGGDEGADEDTASDSDGVGDDGDEEADAEDEGEDEDEDDE</sequence>
<dbReference type="Proteomes" id="UP000011519">
    <property type="component" value="Unassembled WGS sequence"/>
</dbReference>
<name>M0ABF6_9EURY</name>
<evidence type="ECO:0000256" key="1">
    <source>
        <dbReference type="SAM" id="MobiDB-lite"/>
    </source>
</evidence>
<organism evidence="2 3">
    <name type="scientific">Natrialba hulunbeirensis JCM 10989</name>
    <dbReference type="NCBI Taxonomy" id="1227493"/>
    <lineage>
        <taxon>Archaea</taxon>
        <taxon>Methanobacteriati</taxon>
        <taxon>Methanobacteriota</taxon>
        <taxon>Stenosarchaea group</taxon>
        <taxon>Halobacteria</taxon>
        <taxon>Halobacteriales</taxon>
        <taxon>Natrialbaceae</taxon>
        <taxon>Natrialba</taxon>
    </lineage>
</organism>
<feature type="compositionally biased region" description="Acidic residues" evidence="1">
    <location>
        <begin position="173"/>
        <end position="226"/>
    </location>
</feature>
<feature type="region of interest" description="Disordered" evidence="1">
    <location>
        <begin position="91"/>
        <end position="122"/>
    </location>
</feature>
<dbReference type="PATRIC" id="fig|1227493.4.peg.103"/>
<proteinExistence type="predicted"/>
<feature type="compositionally biased region" description="Acidic residues" evidence="1">
    <location>
        <begin position="94"/>
        <end position="114"/>
    </location>
</feature>
<keyword evidence="3" id="KW-1185">Reference proteome</keyword>
<evidence type="ECO:0000313" key="3">
    <source>
        <dbReference type="Proteomes" id="UP000011519"/>
    </source>
</evidence>
<feature type="region of interest" description="Disordered" evidence="1">
    <location>
        <begin position="150"/>
        <end position="226"/>
    </location>
</feature>
<dbReference type="EMBL" id="AOIM01000006">
    <property type="protein sequence ID" value="ELY95731.1"/>
    <property type="molecule type" value="Genomic_DNA"/>
</dbReference>
<evidence type="ECO:0000313" key="2">
    <source>
        <dbReference type="EMBL" id="ELY95731.1"/>
    </source>
</evidence>
<dbReference type="RefSeq" id="WP_006651397.1">
    <property type="nucleotide sequence ID" value="NZ_AOIM01000006.1"/>
</dbReference>
<dbReference type="AlphaFoldDB" id="M0ABF6"/>
<dbReference type="OrthoDB" id="206502at2157"/>
<gene>
    <name evidence="2" type="ORF">C483_00590</name>
</gene>